<organism evidence="3 4">
    <name type="scientific">Plantactinospora mayteni</name>
    <dbReference type="NCBI Taxonomy" id="566021"/>
    <lineage>
        <taxon>Bacteria</taxon>
        <taxon>Bacillati</taxon>
        <taxon>Actinomycetota</taxon>
        <taxon>Actinomycetes</taxon>
        <taxon>Micromonosporales</taxon>
        <taxon>Micromonosporaceae</taxon>
        <taxon>Plantactinospora</taxon>
    </lineage>
</organism>
<keyword evidence="2" id="KW-0472">Membrane</keyword>
<name>A0ABQ4EIR7_9ACTN</name>
<dbReference type="Proteomes" id="UP000621500">
    <property type="component" value="Unassembled WGS sequence"/>
</dbReference>
<feature type="transmembrane region" description="Helical" evidence="2">
    <location>
        <begin position="32"/>
        <end position="54"/>
    </location>
</feature>
<evidence type="ECO:0008006" key="5">
    <source>
        <dbReference type="Google" id="ProtNLM"/>
    </source>
</evidence>
<evidence type="ECO:0000313" key="4">
    <source>
        <dbReference type="Proteomes" id="UP000621500"/>
    </source>
</evidence>
<keyword evidence="2" id="KW-1133">Transmembrane helix</keyword>
<keyword evidence="2" id="KW-0812">Transmembrane</keyword>
<accession>A0ABQ4EIR7</accession>
<keyword evidence="4" id="KW-1185">Reference proteome</keyword>
<proteinExistence type="predicted"/>
<comment type="caution">
    <text evidence="3">The sequence shown here is derived from an EMBL/GenBank/DDBJ whole genome shotgun (WGS) entry which is preliminary data.</text>
</comment>
<protein>
    <recommendedName>
        <fullName evidence="5">DUF3558 domain-containing protein</fullName>
    </recommendedName>
</protein>
<evidence type="ECO:0000256" key="1">
    <source>
        <dbReference type="SAM" id="MobiDB-lite"/>
    </source>
</evidence>
<reference evidence="3 4" key="1">
    <citation type="submission" date="2021-01" db="EMBL/GenBank/DDBJ databases">
        <title>Whole genome shotgun sequence of Plantactinospora mayteni NBRC 109088.</title>
        <authorList>
            <person name="Komaki H."/>
            <person name="Tamura T."/>
        </authorList>
    </citation>
    <scope>NUCLEOTIDE SEQUENCE [LARGE SCALE GENOMIC DNA]</scope>
    <source>
        <strain evidence="3 4">NBRC 109088</strain>
    </source>
</reference>
<dbReference type="EMBL" id="BONX01000007">
    <property type="protein sequence ID" value="GIG94629.1"/>
    <property type="molecule type" value="Genomic_DNA"/>
</dbReference>
<evidence type="ECO:0000256" key="2">
    <source>
        <dbReference type="SAM" id="Phobius"/>
    </source>
</evidence>
<gene>
    <name evidence="3" type="ORF">Pma05_12020</name>
</gene>
<feature type="region of interest" description="Disordered" evidence="1">
    <location>
        <begin position="64"/>
        <end position="83"/>
    </location>
</feature>
<dbReference type="RefSeq" id="WP_203856276.1">
    <property type="nucleotide sequence ID" value="NZ_BAAAZQ010000005.1"/>
</dbReference>
<evidence type="ECO:0000313" key="3">
    <source>
        <dbReference type="EMBL" id="GIG94629.1"/>
    </source>
</evidence>
<sequence>MSYLVDNDGTSSASRGQDVLQELTHQRRRSPLTVVALVAAIAIGSVLATAILYWPADRREGSPLVETSDLQPDPGAAGISVSPGSTRGTYRAVDRPCAAVGWAPIAAEVGRLGTDSQESSTSSGSVATMRCSVALGEGGNHGVAMAEITIFENSSAEDVYENLRRAHSEEVVLTPVAGLGTAAYAYVEKADGPAVATYDGNLYLRLVWVSLQRQMPPVDSGITRALAEVARQTLDYLRV</sequence>